<keyword evidence="3" id="KW-0813">Transport</keyword>
<evidence type="ECO:0000256" key="2">
    <source>
        <dbReference type="ARBA" id="ARBA00008873"/>
    </source>
</evidence>
<dbReference type="InterPro" id="IPR058533">
    <property type="entry name" value="Cation_efflux_TM"/>
</dbReference>
<feature type="domain" description="Cation efflux protein transmembrane" evidence="10">
    <location>
        <begin position="2"/>
        <end position="188"/>
    </location>
</feature>
<dbReference type="SUPFAM" id="SSF160240">
    <property type="entry name" value="Cation efflux protein cytoplasmic domain-like"/>
    <property type="match status" value="1"/>
</dbReference>
<dbReference type="PANTHER" id="PTHR11562">
    <property type="entry name" value="CATION EFFLUX PROTEIN/ ZINC TRANSPORTER"/>
    <property type="match status" value="1"/>
</dbReference>
<keyword evidence="5" id="KW-0864">Zinc transport</keyword>
<keyword evidence="7" id="KW-0406">Ion transport</keyword>
<keyword evidence="4 9" id="KW-0812">Transmembrane</keyword>
<feature type="transmembrane region" description="Helical" evidence="9">
    <location>
        <begin position="139"/>
        <end position="157"/>
    </location>
</feature>
<evidence type="ECO:0000259" key="10">
    <source>
        <dbReference type="Pfam" id="PF01545"/>
    </source>
</evidence>
<dbReference type="GO" id="GO:0005886">
    <property type="term" value="C:plasma membrane"/>
    <property type="evidence" value="ECO:0007669"/>
    <property type="project" value="TreeGrafter"/>
</dbReference>
<feature type="domain" description="Cation efflux protein cytoplasmic" evidence="11">
    <location>
        <begin position="192"/>
        <end position="267"/>
    </location>
</feature>
<dbReference type="NCBIfam" id="TIGR01297">
    <property type="entry name" value="CDF"/>
    <property type="match status" value="1"/>
</dbReference>
<comment type="caution">
    <text evidence="12">The sequence shown here is derived from an EMBL/GenBank/DDBJ whole genome shotgun (WGS) entry which is preliminary data.</text>
</comment>
<evidence type="ECO:0000313" key="12">
    <source>
        <dbReference type="EMBL" id="GAL86181.1"/>
    </source>
</evidence>
<evidence type="ECO:0000259" key="11">
    <source>
        <dbReference type="Pfam" id="PF16916"/>
    </source>
</evidence>
<dbReference type="STRING" id="153721.MYP_3410"/>
<dbReference type="InterPro" id="IPR002524">
    <property type="entry name" value="Cation_efflux"/>
</dbReference>
<dbReference type="Proteomes" id="UP000030185">
    <property type="component" value="Unassembled WGS sequence"/>
</dbReference>
<organism evidence="12 13">
    <name type="scientific">Sporocytophaga myxococcoides</name>
    <dbReference type="NCBI Taxonomy" id="153721"/>
    <lineage>
        <taxon>Bacteria</taxon>
        <taxon>Pseudomonadati</taxon>
        <taxon>Bacteroidota</taxon>
        <taxon>Cytophagia</taxon>
        <taxon>Cytophagales</taxon>
        <taxon>Cytophagaceae</taxon>
        <taxon>Sporocytophaga</taxon>
    </lineage>
</organism>
<feature type="transmembrane region" description="Helical" evidence="9">
    <location>
        <begin position="97"/>
        <end position="118"/>
    </location>
</feature>
<evidence type="ECO:0000256" key="3">
    <source>
        <dbReference type="ARBA" id="ARBA00022448"/>
    </source>
</evidence>
<dbReference type="AlphaFoldDB" id="A0A098LGQ9"/>
<dbReference type="PANTHER" id="PTHR11562:SF17">
    <property type="entry name" value="RE54080P-RELATED"/>
    <property type="match status" value="1"/>
</dbReference>
<dbReference type="Gene3D" id="1.20.1510.10">
    <property type="entry name" value="Cation efflux protein transmembrane domain"/>
    <property type="match status" value="1"/>
</dbReference>
<protein>
    <submittedName>
        <fullName evidence="12">Cobalt-zinc-cadmium resistance protein CzcD</fullName>
    </submittedName>
</protein>
<dbReference type="Gene3D" id="3.30.70.1350">
    <property type="entry name" value="Cation efflux protein, cytoplasmic domain"/>
    <property type="match status" value="1"/>
</dbReference>
<evidence type="ECO:0000256" key="6">
    <source>
        <dbReference type="ARBA" id="ARBA00022989"/>
    </source>
</evidence>
<keyword evidence="13" id="KW-1185">Reference proteome</keyword>
<dbReference type="InterPro" id="IPR027470">
    <property type="entry name" value="Cation_efflux_CTD"/>
</dbReference>
<comment type="similarity">
    <text evidence="2">Belongs to the cation diffusion facilitator (CDF) transporter (TC 2.A.4) family. SLC30A subfamily.</text>
</comment>
<dbReference type="GO" id="GO:0005385">
    <property type="term" value="F:zinc ion transmembrane transporter activity"/>
    <property type="evidence" value="ECO:0007669"/>
    <property type="project" value="TreeGrafter"/>
</dbReference>
<reference evidence="12 13" key="1">
    <citation type="submission" date="2014-09" db="EMBL/GenBank/DDBJ databases">
        <title>Sporocytophaga myxococcoides PG-01 genome sequencing.</title>
        <authorList>
            <person name="Liu L."/>
            <person name="Gao P.J."/>
            <person name="Chen G.J."/>
            <person name="Wang L.S."/>
        </authorList>
    </citation>
    <scope>NUCLEOTIDE SEQUENCE [LARGE SCALE GENOMIC DNA]</scope>
    <source>
        <strain evidence="12 13">PG-01</strain>
    </source>
</reference>
<evidence type="ECO:0000313" key="13">
    <source>
        <dbReference type="Proteomes" id="UP000030185"/>
    </source>
</evidence>
<name>A0A098LGQ9_9BACT</name>
<gene>
    <name evidence="12" type="ORF">MYP_3410</name>
</gene>
<evidence type="ECO:0000256" key="5">
    <source>
        <dbReference type="ARBA" id="ARBA00022906"/>
    </source>
</evidence>
<dbReference type="eggNOG" id="COG1230">
    <property type="taxonomic scope" value="Bacteria"/>
</dbReference>
<dbReference type="EMBL" id="BBLT01000007">
    <property type="protein sequence ID" value="GAL86181.1"/>
    <property type="molecule type" value="Genomic_DNA"/>
</dbReference>
<evidence type="ECO:0000256" key="7">
    <source>
        <dbReference type="ARBA" id="ARBA00023065"/>
    </source>
</evidence>
<dbReference type="SUPFAM" id="SSF161111">
    <property type="entry name" value="Cation efflux protein transmembrane domain-like"/>
    <property type="match status" value="1"/>
</dbReference>
<accession>A0A098LGQ9</accession>
<evidence type="ECO:0000256" key="1">
    <source>
        <dbReference type="ARBA" id="ARBA00004141"/>
    </source>
</evidence>
<dbReference type="Pfam" id="PF01545">
    <property type="entry name" value="Cation_efflux"/>
    <property type="match status" value="1"/>
</dbReference>
<keyword evidence="5" id="KW-0862">Zinc</keyword>
<keyword evidence="6 9" id="KW-1133">Transmembrane helix</keyword>
<comment type="subcellular location">
    <subcellularLocation>
        <location evidence="1">Membrane</location>
        <topology evidence="1">Multi-pass membrane protein</topology>
    </subcellularLocation>
</comment>
<feature type="transmembrane region" description="Helical" evidence="9">
    <location>
        <begin position="64"/>
        <end position="85"/>
    </location>
</feature>
<keyword evidence="8 9" id="KW-0472">Membrane</keyword>
<dbReference type="Pfam" id="PF16916">
    <property type="entry name" value="ZT_dimer"/>
    <property type="match status" value="1"/>
</dbReference>
<sequence>MAFFINLLFTVIELAGGIYTNSIAIISDAVHDFGDSFSLGLSWYFEKLSKKKRTPSYSFGYKRFSILAALINATILLVGSAFIIYKATERLFNPEEVNAEGMLILAILGVVFNGIAFLRLSKGDSMNERVIRLHFIEDILGWVAVLIGSIVLQFWTIPVLDPILSIGISGYILFNAFRNLKGTLKILLQAVPDDKKMDEINEILLSFKEINNVHDLHVWGLNETYTILTVHLIVAPEKTISELAHIKESIKLRLSNYGIEHATIEFETADEKCNLENC</sequence>
<evidence type="ECO:0000256" key="9">
    <source>
        <dbReference type="SAM" id="Phobius"/>
    </source>
</evidence>
<evidence type="ECO:0000256" key="8">
    <source>
        <dbReference type="ARBA" id="ARBA00023136"/>
    </source>
</evidence>
<dbReference type="InterPro" id="IPR027469">
    <property type="entry name" value="Cation_efflux_TMD_sf"/>
</dbReference>
<dbReference type="InterPro" id="IPR050681">
    <property type="entry name" value="CDF/SLC30A"/>
</dbReference>
<evidence type="ECO:0000256" key="4">
    <source>
        <dbReference type="ARBA" id="ARBA00022692"/>
    </source>
</evidence>
<proteinExistence type="inferred from homology"/>
<dbReference type="InterPro" id="IPR036837">
    <property type="entry name" value="Cation_efflux_CTD_sf"/>
</dbReference>